<proteinExistence type="predicted"/>
<evidence type="ECO:0000256" key="1">
    <source>
        <dbReference type="ARBA" id="ARBA00023015"/>
    </source>
</evidence>
<keyword evidence="5" id="KW-1185">Reference proteome</keyword>
<evidence type="ECO:0000313" key="4">
    <source>
        <dbReference type="EMBL" id="OKO97900.1"/>
    </source>
</evidence>
<organism evidence="4 5">
    <name type="scientific">Penicillium subrubescens</name>
    <dbReference type="NCBI Taxonomy" id="1316194"/>
    <lineage>
        <taxon>Eukaryota</taxon>
        <taxon>Fungi</taxon>
        <taxon>Dikarya</taxon>
        <taxon>Ascomycota</taxon>
        <taxon>Pezizomycotina</taxon>
        <taxon>Eurotiomycetes</taxon>
        <taxon>Eurotiomycetidae</taxon>
        <taxon>Eurotiales</taxon>
        <taxon>Aspergillaceae</taxon>
        <taxon>Penicillium</taxon>
    </lineage>
</organism>
<keyword evidence="3" id="KW-0539">Nucleus</keyword>
<sequence>MSCTGQSSGGFKPTSPTFVRVRPKFRTDAPQARQAVIASHPILAICSDTRGRQASTVKQYHHQCGLRGIPCTAQQPAGQDIGLSGGLSSLGEEQLKERLADIETNVRDIWARLSLAGASPSLTGLLPGAPSTTSSAENHVGAKLESMLDVGNATHATTPDESDMADSGFGFQDAPLLTLVKAACMTEELQFDPSEPSARRKKASDAFHLPEFPMLQDDYLLTVLAATEQYWPIWPPWQYGALPPTMRTLQTGGVKFAARFLSSMARSSSPCIVAKALLWLSLCIQQAPKTLQLSQCDLSQEALLSSYMQTADSLLTLAAGTGETLHGIEARVIQQKLYIDMGWPRQAWLSVRRAADGALLLRLHRAPDHKGGGGGGREAAIWTEIWQLETSFALILGLPSTIPIPTPSLGPPLQRDHDDGSSGCNSPLHTLQHRMCSLAASVVARNQRPQPSYLVTVQIGHELDGCRALMPDSWWHEPPRLDQPFAQVYAQQATKVQYFLIAKLLHLPFMLSADAGYEYSRASAVAASRGLIAAYLGLRSGGRGLFVVCESLDFQAFSAGITLLIRLLSPASGARPGDDDNSGEDWPLIEALTMGLRRTASLMRCGVASQAAEVLGLLTQAARGVYAGPDRYEVVLPYFGKITIALSRGPKTADLEGWDECCQQQQQPAPPPFGTVEFSANPFDLVHFSGGLEGELGGDWSSMVDVDIGLTGRRPLPLTTTITTCHDILYSRNPIL</sequence>
<keyword evidence="1" id="KW-0805">Transcription regulation</keyword>
<keyword evidence="2" id="KW-0804">Transcription</keyword>
<dbReference type="OrthoDB" id="6509908at2759"/>
<gene>
    <name evidence="4" type="ORF">PENSUB_9826</name>
</gene>
<protein>
    <recommendedName>
        <fullName evidence="6">Transcription factor domain-containing protein</fullName>
    </recommendedName>
</protein>
<comment type="caution">
    <text evidence="4">The sequence shown here is derived from an EMBL/GenBank/DDBJ whole genome shotgun (WGS) entry which is preliminary data.</text>
</comment>
<evidence type="ECO:0008006" key="6">
    <source>
        <dbReference type="Google" id="ProtNLM"/>
    </source>
</evidence>
<dbReference type="EMBL" id="MNBE01000683">
    <property type="protein sequence ID" value="OKO97900.1"/>
    <property type="molecule type" value="Genomic_DNA"/>
</dbReference>
<dbReference type="AlphaFoldDB" id="A0A1Q5TCH1"/>
<evidence type="ECO:0000256" key="3">
    <source>
        <dbReference type="ARBA" id="ARBA00023242"/>
    </source>
</evidence>
<dbReference type="STRING" id="1316194.A0A1Q5TCH1"/>
<dbReference type="Proteomes" id="UP000186955">
    <property type="component" value="Unassembled WGS sequence"/>
</dbReference>
<name>A0A1Q5TCH1_9EURO</name>
<evidence type="ECO:0000256" key="2">
    <source>
        <dbReference type="ARBA" id="ARBA00023163"/>
    </source>
</evidence>
<dbReference type="CDD" id="cd12148">
    <property type="entry name" value="fungal_TF_MHR"/>
    <property type="match status" value="1"/>
</dbReference>
<reference evidence="4 5" key="1">
    <citation type="submission" date="2016-10" db="EMBL/GenBank/DDBJ databases">
        <title>Genome sequence of the ascomycete fungus Penicillium subrubescens.</title>
        <authorList>
            <person name="De Vries R.P."/>
            <person name="Peng M."/>
            <person name="Dilokpimol A."/>
            <person name="Hilden K."/>
            <person name="Makela M.R."/>
            <person name="Grigoriev I."/>
            <person name="Riley R."/>
            <person name="Granchi Z."/>
        </authorList>
    </citation>
    <scope>NUCLEOTIDE SEQUENCE [LARGE SCALE GENOMIC DNA]</scope>
    <source>
        <strain evidence="4 5">CBS 132785</strain>
    </source>
</reference>
<evidence type="ECO:0000313" key="5">
    <source>
        <dbReference type="Proteomes" id="UP000186955"/>
    </source>
</evidence>
<dbReference type="PANTHER" id="PTHR47840">
    <property type="entry name" value="ZN(II)2CYS6 TRANSCRIPTION FACTOR (EUROFUNG)-RELATED"/>
    <property type="match status" value="1"/>
</dbReference>
<dbReference type="PANTHER" id="PTHR47840:SF1">
    <property type="entry name" value="ZN(II)2CYS6 TRANSCRIPTION FACTOR (EUROFUNG)"/>
    <property type="match status" value="1"/>
</dbReference>
<accession>A0A1Q5TCH1</accession>